<keyword evidence="6 13" id="KW-0378">Hydrolase</keyword>
<dbReference type="PRINTS" id="PR00726">
    <property type="entry name" value="LEXASERPTASE"/>
</dbReference>
<dbReference type="InterPro" id="IPR006197">
    <property type="entry name" value="Peptidase_S24_LexA"/>
</dbReference>
<feature type="active site" description="For autocatalytic cleavage activity" evidence="13">
    <location>
        <position position="163"/>
    </location>
</feature>
<dbReference type="Gene3D" id="2.10.109.10">
    <property type="entry name" value="Umud Fragment, subunit A"/>
    <property type="match status" value="1"/>
</dbReference>
<evidence type="ECO:0000256" key="9">
    <source>
        <dbReference type="ARBA" id="ARBA00023125"/>
    </source>
</evidence>
<evidence type="ECO:0000256" key="5">
    <source>
        <dbReference type="ARBA" id="ARBA00022763"/>
    </source>
</evidence>
<dbReference type="InterPro" id="IPR036390">
    <property type="entry name" value="WH_DNA-bd_sf"/>
</dbReference>
<dbReference type="AlphaFoldDB" id="A0A7G6E0L6"/>
<dbReference type="CDD" id="cd06529">
    <property type="entry name" value="S24_LexA-like"/>
    <property type="match status" value="1"/>
</dbReference>
<evidence type="ECO:0000256" key="6">
    <source>
        <dbReference type="ARBA" id="ARBA00022801"/>
    </source>
</evidence>
<dbReference type="HAMAP" id="MF_00015">
    <property type="entry name" value="LexA"/>
    <property type="match status" value="1"/>
</dbReference>
<dbReference type="EMBL" id="CP045798">
    <property type="protein sequence ID" value="QNB45620.1"/>
    <property type="molecule type" value="Genomic_DNA"/>
</dbReference>
<evidence type="ECO:0000259" key="15">
    <source>
        <dbReference type="Pfam" id="PF00717"/>
    </source>
</evidence>
<dbReference type="CDD" id="cd00090">
    <property type="entry name" value="HTH_ARSR"/>
    <property type="match status" value="1"/>
</dbReference>
<gene>
    <name evidence="13 17" type="primary">lexA</name>
    <name evidence="17" type="ORF">BR63_04380</name>
</gene>
<dbReference type="Proteomes" id="UP000515847">
    <property type="component" value="Chromosome"/>
</dbReference>
<evidence type="ECO:0000256" key="11">
    <source>
        <dbReference type="ARBA" id="ARBA00023204"/>
    </source>
</evidence>
<comment type="function">
    <text evidence="13">Represses a number of genes involved in the response to DNA damage (SOS response), including recA and lexA. In the presence of single-stranded DNA, RecA interacts with LexA causing an autocatalytic cleavage which disrupts the DNA-binding part of LexA, leading to derepression of the SOS regulon and eventually DNA repair.</text>
</comment>
<feature type="domain" description="LexA repressor DNA-binding" evidence="16">
    <location>
        <begin position="3"/>
        <end position="66"/>
    </location>
</feature>
<dbReference type="GO" id="GO:0006281">
    <property type="term" value="P:DNA repair"/>
    <property type="evidence" value="ECO:0007669"/>
    <property type="project" value="UniProtKB-UniRule"/>
</dbReference>
<name>A0A7G6E0L6_THEFR</name>
<dbReference type="FunFam" id="2.10.109.10:FF:000001">
    <property type="entry name" value="LexA repressor"/>
    <property type="match status" value="1"/>
</dbReference>
<dbReference type="Pfam" id="PF01726">
    <property type="entry name" value="LexA_DNA_bind"/>
    <property type="match status" value="1"/>
</dbReference>
<feature type="active site" description="For autocatalytic cleavage activity" evidence="13">
    <location>
        <position position="126"/>
    </location>
</feature>
<evidence type="ECO:0000256" key="10">
    <source>
        <dbReference type="ARBA" id="ARBA00023163"/>
    </source>
</evidence>
<dbReference type="InterPro" id="IPR050077">
    <property type="entry name" value="LexA_repressor"/>
</dbReference>
<dbReference type="InterPro" id="IPR036286">
    <property type="entry name" value="LexA/Signal_pep-like_sf"/>
</dbReference>
<evidence type="ECO:0000313" key="18">
    <source>
        <dbReference type="Proteomes" id="UP000515847"/>
    </source>
</evidence>
<dbReference type="InterPro" id="IPR011991">
    <property type="entry name" value="ArsR-like_HTH"/>
</dbReference>
<dbReference type="KEGG" id="tfr:BR63_04380"/>
<keyword evidence="4 13" id="KW-0235">DNA replication</keyword>
<dbReference type="GO" id="GO:0006260">
    <property type="term" value="P:DNA replication"/>
    <property type="evidence" value="ECO:0007669"/>
    <property type="project" value="UniProtKB-UniRule"/>
</dbReference>
<comment type="catalytic activity">
    <reaction evidence="13">
        <text>Hydrolysis of Ala-|-Gly bond in repressor LexA.</text>
        <dbReference type="EC" id="3.4.21.88"/>
    </reaction>
</comment>
<feature type="site" description="Cleavage; by autolysis" evidence="13">
    <location>
        <begin position="91"/>
        <end position="92"/>
    </location>
</feature>
<evidence type="ECO:0000256" key="4">
    <source>
        <dbReference type="ARBA" id="ARBA00022705"/>
    </source>
</evidence>
<dbReference type="InterPro" id="IPR015927">
    <property type="entry name" value="Peptidase_S24_S26A/B/C"/>
</dbReference>
<dbReference type="SUPFAM" id="SSF51306">
    <property type="entry name" value="LexA/Signal peptidase"/>
    <property type="match status" value="1"/>
</dbReference>
<dbReference type="InterPro" id="IPR036388">
    <property type="entry name" value="WH-like_DNA-bd_sf"/>
</dbReference>
<dbReference type="EC" id="3.4.21.88" evidence="13"/>
<comment type="subunit">
    <text evidence="2 13">Homodimer.</text>
</comment>
<evidence type="ECO:0000259" key="16">
    <source>
        <dbReference type="Pfam" id="PF01726"/>
    </source>
</evidence>
<sequence>MYEDLTDRQVAIINYIKKEIKAKGYPPSVREIGEAVGLSSSSTVHNHLNQLESRGYIKRDPTKPRAIEVIDHNLRPNKEMVNVPIVGRVTAGSPILAVENIEDTFPLPLDFIKSEDVFILNVKGDSMIEAGIQDGDLVIVKKQNTARNGDIVVALLDDEATVKRFYKENSHIRLQPENSNYEPIITKDVLILGKVIALLRKY</sequence>
<protein>
    <recommendedName>
        <fullName evidence="13">LexA repressor</fullName>
        <ecNumber evidence="13">3.4.21.88</ecNumber>
    </recommendedName>
</protein>
<dbReference type="PANTHER" id="PTHR33516:SF2">
    <property type="entry name" value="LEXA REPRESSOR-RELATED"/>
    <property type="match status" value="1"/>
</dbReference>
<dbReference type="SUPFAM" id="SSF46785">
    <property type="entry name" value="Winged helix' DNA-binding domain"/>
    <property type="match status" value="1"/>
</dbReference>
<dbReference type="FunFam" id="1.10.10.10:FF:000009">
    <property type="entry name" value="LexA repressor"/>
    <property type="match status" value="1"/>
</dbReference>
<keyword evidence="9 13" id="KW-0238">DNA-binding</keyword>
<keyword evidence="12 13" id="KW-0742">SOS response</keyword>
<keyword evidence="10 13" id="KW-0804">Transcription</keyword>
<dbReference type="GO" id="GO:0009432">
    <property type="term" value="P:SOS response"/>
    <property type="evidence" value="ECO:0007669"/>
    <property type="project" value="UniProtKB-UniRule"/>
</dbReference>
<accession>A0A7G6E0L6</accession>
<reference evidence="17 18" key="1">
    <citation type="journal article" date="2019" name="Front. Microbiol.">
        <title>Thermoanaerosceptrum fracticalcis gen. nov. sp. nov., a Novel Fumarate-Fermenting Microorganism From a Deep Fractured Carbonate Aquifer of the US Great Basin.</title>
        <authorList>
            <person name="Hamilton-Brehm S.D."/>
            <person name="Stewart L.E."/>
            <person name="Zavarin M."/>
            <person name="Caldwell M."/>
            <person name="Lawson P.A."/>
            <person name="Onstott T.C."/>
            <person name="Grzymski J."/>
            <person name="Neveux I."/>
            <person name="Lollar B.S."/>
            <person name="Russell C.E."/>
            <person name="Moser D.P."/>
        </authorList>
    </citation>
    <scope>NUCLEOTIDE SEQUENCE [LARGE SCALE GENOMIC DNA]</scope>
    <source>
        <strain evidence="17 18">DRI-13</strain>
    </source>
</reference>
<evidence type="ECO:0000256" key="8">
    <source>
        <dbReference type="ARBA" id="ARBA00023015"/>
    </source>
</evidence>
<dbReference type="RefSeq" id="WP_034419931.1">
    <property type="nucleotide sequence ID" value="NZ_CP045798.1"/>
</dbReference>
<evidence type="ECO:0000256" key="1">
    <source>
        <dbReference type="ARBA" id="ARBA00007484"/>
    </source>
</evidence>
<dbReference type="GO" id="GO:0045892">
    <property type="term" value="P:negative regulation of DNA-templated transcription"/>
    <property type="evidence" value="ECO:0007669"/>
    <property type="project" value="UniProtKB-UniRule"/>
</dbReference>
<evidence type="ECO:0000256" key="2">
    <source>
        <dbReference type="ARBA" id="ARBA00011738"/>
    </source>
</evidence>
<dbReference type="Gene3D" id="1.10.10.10">
    <property type="entry name" value="Winged helix-like DNA-binding domain superfamily/Winged helix DNA-binding domain"/>
    <property type="match status" value="1"/>
</dbReference>
<keyword evidence="8 13" id="KW-0805">Transcription regulation</keyword>
<evidence type="ECO:0000256" key="12">
    <source>
        <dbReference type="ARBA" id="ARBA00023236"/>
    </source>
</evidence>
<evidence type="ECO:0000256" key="3">
    <source>
        <dbReference type="ARBA" id="ARBA00022491"/>
    </source>
</evidence>
<comment type="similarity">
    <text evidence="1 13 14">Belongs to the peptidase S24 family.</text>
</comment>
<feature type="domain" description="Peptidase S24/S26A/S26B/S26C" evidence="15">
    <location>
        <begin position="84"/>
        <end position="196"/>
    </location>
</feature>
<dbReference type="InterPro" id="IPR006200">
    <property type="entry name" value="LexA"/>
</dbReference>
<dbReference type="GO" id="GO:0006508">
    <property type="term" value="P:proteolysis"/>
    <property type="evidence" value="ECO:0007669"/>
    <property type="project" value="InterPro"/>
</dbReference>
<keyword evidence="18" id="KW-1185">Reference proteome</keyword>
<dbReference type="InterPro" id="IPR006199">
    <property type="entry name" value="LexA_DNA-bd_dom"/>
</dbReference>
<evidence type="ECO:0000256" key="7">
    <source>
        <dbReference type="ARBA" id="ARBA00022813"/>
    </source>
</evidence>
<dbReference type="GO" id="GO:0003677">
    <property type="term" value="F:DNA binding"/>
    <property type="evidence" value="ECO:0007669"/>
    <property type="project" value="UniProtKB-UniRule"/>
</dbReference>
<keyword evidence="5 13" id="KW-0227">DNA damage</keyword>
<evidence type="ECO:0000313" key="17">
    <source>
        <dbReference type="EMBL" id="QNB45620.1"/>
    </source>
</evidence>
<dbReference type="NCBIfam" id="TIGR00498">
    <property type="entry name" value="lexA"/>
    <property type="match status" value="1"/>
</dbReference>
<dbReference type="GO" id="GO:0004252">
    <property type="term" value="F:serine-type endopeptidase activity"/>
    <property type="evidence" value="ECO:0007669"/>
    <property type="project" value="UniProtKB-UniRule"/>
</dbReference>
<dbReference type="PANTHER" id="PTHR33516">
    <property type="entry name" value="LEXA REPRESSOR"/>
    <property type="match status" value="1"/>
</dbReference>
<evidence type="ECO:0000256" key="14">
    <source>
        <dbReference type="RuleBase" id="RU003991"/>
    </source>
</evidence>
<keyword evidence="7 13" id="KW-0068">Autocatalytic cleavage</keyword>
<dbReference type="InterPro" id="IPR039418">
    <property type="entry name" value="LexA-like"/>
</dbReference>
<keyword evidence="11 13" id="KW-0234">DNA repair</keyword>
<proteinExistence type="inferred from homology"/>
<keyword evidence="3 13" id="KW-0678">Repressor</keyword>
<dbReference type="Pfam" id="PF00717">
    <property type="entry name" value="Peptidase_S24"/>
    <property type="match status" value="1"/>
</dbReference>
<organism evidence="17 18">
    <name type="scientific">Thermanaerosceptrum fracticalcis</name>
    <dbReference type="NCBI Taxonomy" id="1712410"/>
    <lineage>
        <taxon>Bacteria</taxon>
        <taxon>Bacillati</taxon>
        <taxon>Bacillota</taxon>
        <taxon>Clostridia</taxon>
        <taxon>Eubacteriales</taxon>
        <taxon>Peptococcaceae</taxon>
        <taxon>Thermanaerosceptrum</taxon>
    </lineage>
</organism>
<evidence type="ECO:0000256" key="13">
    <source>
        <dbReference type="HAMAP-Rule" id="MF_00015"/>
    </source>
</evidence>
<dbReference type="OrthoDB" id="9802364at2"/>
<feature type="DNA-binding region" description="H-T-H motif" evidence="13">
    <location>
        <begin position="29"/>
        <end position="49"/>
    </location>
</feature>